<dbReference type="InterPro" id="IPR013785">
    <property type="entry name" value="Aldolase_TIM"/>
</dbReference>
<evidence type="ECO:0000313" key="2">
    <source>
        <dbReference type="Proteomes" id="UP000014020"/>
    </source>
</evidence>
<comment type="caution">
    <text evidence="1">The sequence shown here is derived from an EMBL/GenBank/DDBJ whole genome shotgun (WGS) entry which is preliminary data.</text>
</comment>
<dbReference type="AlphaFoldDB" id="R8NAS1"/>
<protein>
    <submittedName>
        <fullName evidence="1">Uncharacterized protein</fullName>
    </submittedName>
</protein>
<dbReference type="Proteomes" id="UP000014020">
    <property type="component" value="Unassembled WGS sequence"/>
</dbReference>
<dbReference type="Gene3D" id="3.20.20.70">
    <property type="entry name" value="Aldolase class I"/>
    <property type="match status" value="1"/>
</dbReference>
<dbReference type="EMBL" id="AHFE01000037">
    <property type="protein sequence ID" value="EOP43178.1"/>
    <property type="molecule type" value="Genomic_DNA"/>
</dbReference>
<evidence type="ECO:0000313" key="1">
    <source>
        <dbReference type="EMBL" id="EOP43178.1"/>
    </source>
</evidence>
<name>R8NAS1_BACCX</name>
<dbReference type="HOGENOM" id="CLU_2178445_0_0_9"/>
<dbReference type="RefSeq" id="WP_016119710.1">
    <property type="nucleotide sequence ID" value="NZ_KB976677.1"/>
</dbReference>
<dbReference type="SUPFAM" id="SSF51395">
    <property type="entry name" value="FMN-linked oxidoreductases"/>
    <property type="match status" value="1"/>
</dbReference>
<gene>
    <name evidence="1" type="ORF">IK1_00228</name>
</gene>
<sequence length="109" mass="11994">MKDTYELINHLIEADVDYIHALLVSALTSKPVDSEDEKTYLELIIEHVNGRMPLMAAGSIVILDDTALALENGVSLLTIGHALIMNPAGIEKAQSGNEARIERQLRSRK</sequence>
<organism evidence="1 2">
    <name type="scientific">Bacillus cereus (strain VD146)</name>
    <dbReference type="NCBI Taxonomy" id="1053236"/>
    <lineage>
        <taxon>Bacteria</taxon>
        <taxon>Bacillati</taxon>
        <taxon>Bacillota</taxon>
        <taxon>Bacilli</taxon>
        <taxon>Bacillales</taxon>
        <taxon>Bacillaceae</taxon>
        <taxon>Bacillus</taxon>
        <taxon>Bacillus cereus group</taxon>
    </lineage>
</organism>
<accession>R8NAS1</accession>
<dbReference type="PATRIC" id="fig|1053236.3.peg.1583"/>
<proteinExistence type="predicted"/>
<reference evidence="2" key="1">
    <citation type="submission" date="2012-12" db="EMBL/GenBank/DDBJ databases">
        <title>The genome sequence of Bacillus cereus VD146.</title>
        <authorList>
            <consortium name="The Broad Institute Genome Sequencing Platform"/>
            <consortium name="The Broad Institute Genome Sequencing Center for Infectious Disease"/>
            <person name="Feldgarden M."/>
            <person name="Van der Auwera G.A."/>
            <person name="Mahillon J."/>
            <person name="Duprez V."/>
            <person name="Timmery S."/>
            <person name="Mattelet C."/>
            <person name="Dierick K."/>
            <person name="Sun M."/>
            <person name="Yu Z."/>
            <person name="Zhu L."/>
            <person name="Hu X."/>
            <person name="Shank E.B."/>
            <person name="Swiecicka I."/>
            <person name="Hansen B.M."/>
            <person name="Andrup L."/>
            <person name="Walker B."/>
            <person name="Young S.K."/>
            <person name="Zeng Q."/>
            <person name="Gargeya S."/>
            <person name="Fitzgerald M."/>
            <person name="Haas B."/>
            <person name="Abouelleil A."/>
            <person name="Alvarado L."/>
            <person name="Arachchi H.M."/>
            <person name="Berlin A.M."/>
            <person name="Chapman S.B."/>
            <person name="Dewar J."/>
            <person name="Goldberg J."/>
            <person name="Griggs A."/>
            <person name="Gujja S."/>
            <person name="Hansen M."/>
            <person name="Howarth C."/>
            <person name="Imamovic A."/>
            <person name="Larimer J."/>
            <person name="McCowan C."/>
            <person name="Murphy C."/>
            <person name="Neiman D."/>
            <person name="Pearson M."/>
            <person name="Priest M."/>
            <person name="Roberts A."/>
            <person name="Saif S."/>
            <person name="Shea T."/>
            <person name="Sisk P."/>
            <person name="Sykes S."/>
            <person name="Wortman J."/>
            <person name="Nusbaum C."/>
            <person name="Birren B."/>
        </authorList>
    </citation>
    <scope>NUCLEOTIDE SEQUENCE [LARGE SCALE GENOMIC DNA]</scope>
    <source>
        <strain evidence="2">VD146</strain>
    </source>
</reference>